<name>A0A2N9XT01_9NEIS</name>
<reference evidence="1 2" key="1">
    <citation type="journal article" date="2017" name="MBio">
        <title>Type VI secretion-mediated competition in the bee gut microbiome.</title>
        <authorList>
            <person name="Steele M.I."/>
            <person name="Kwong W.K."/>
            <person name="Powell J.E."/>
            <person name="Whiteley M."/>
            <person name="Moran N.A."/>
        </authorList>
    </citation>
    <scope>NUCLEOTIDE SEQUENCE [LARGE SCALE GENOMIC DNA]</scope>
    <source>
        <strain evidence="1 2">Occ4-2</strain>
    </source>
</reference>
<evidence type="ECO:0000313" key="1">
    <source>
        <dbReference type="EMBL" id="PIT52011.1"/>
    </source>
</evidence>
<organism evidence="1 2">
    <name type="scientific">Snodgrassella alvi</name>
    <dbReference type="NCBI Taxonomy" id="1196083"/>
    <lineage>
        <taxon>Bacteria</taxon>
        <taxon>Pseudomonadati</taxon>
        <taxon>Pseudomonadota</taxon>
        <taxon>Betaproteobacteria</taxon>
        <taxon>Neisseriales</taxon>
        <taxon>Neisseriaceae</taxon>
        <taxon>Snodgrassella</taxon>
    </lineage>
</organism>
<proteinExistence type="predicted"/>
<protein>
    <submittedName>
        <fullName evidence="1">Uncharacterized protein</fullName>
    </submittedName>
</protein>
<sequence>MNKIDNIDQHYDNADANKWIKNSLTKEIRDIRNRCTQKGIDFSMYQIRSFRDIRDYGHFDVKGIFVRITDILEISDYSDENFALIEHAVFNLGKSLTNFCKNFKLHSLEKKPVSFSKHHPYMLIKEPLFLLNMAIENGHYKDGFETIFKQCTEEKIFAIMAIMMIGYLKNTNFFSPFPNADVFYATMAIESICIAESYKNIRYYKKLAQSTDGIISAYKRQVASKAGKAKKSPYEKVGTKEAMKVYWLQAKDGFTQRGAKQKFIDDMHEKALTNILPMPKDSNLTEKTIRNWIKDFEQEMGKSSS</sequence>
<accession>A0A2N9XT01</accession>
<comment type="caution">
    <text evidence="1">The sequence shown here is derived from an EMBL/GenBank/DDBJ whole genome shotgun (WGS) entry which is preliminary data.</text>
</comment>
<dbReference type="EMBL" id="MEIQ01000026">
    <property type="protein sequence ID" value="PIT52011.1"/>
    <property type="molecule type" value="Genomic_DNA"/>
</dbReference>
<dbReference type="Proteomes" id="UP000231484">
    <property type="component" value="Unassembled WGS sequence"/>
</dbReference>
<dbReference type="AlphaFoldDB" id="A0A2N9XT01"/>
<gene>
    <name evidence="1" type="ORF">BHC48_02685</name>
</gene>
<evidence type="ECO:0000313" key="2">
    <source>
        <dbReference type="Proteomes" id="UP000231484"/>
    </source>
</evidence>